<name>A0ABU0E1M6_9FIRM</name>
<sequence>MDKIQEKEKIEFLNFISEVISKPEMYLIKRRIDYLNTFIDGYLFGRKYSFSLNLNLKIENWLFNKYSASLNNSLISSRGLLIRVFGNDEKGFKAFSDFLEIGLDQNNNDNLEDSIAEDKHNYQNIIRNYGVRNQDKLSYESKKYIENIRNQYEISKSLEARCEILLSIIETIVGDFNEIKVLICCSEYYMQIHFTFLRNNIWFHDEDFIGKEEMKFKMIVLHSYVQLIFACEKEMSLVTLHKEKEKNLIIDCEEMNDDFAVNNYSSHFVSFQDVYSNWRKDN</sequence>
<accession>A0ABU0E1M6</accession>
<proteinExistence type="predicted"/>
<organism evidence="1 2">
    <name type="scientific">Breznakia pachnodae</name>
    <dbReference type="NCBI Taxonomy" id="265178"/>
    <lineage>
        <taxon>Bacteria</taxon>
        <taxon>Bacillati</taxon>
        <taxon>Bacillota</taxon>
        <taxon>Erysipelotrichia</taxon>
        <taxon>Erysipelotrichales</taxon>
        <taxon>Erysipelotrichaceae</taxon>
        <taxon>Breznakia</taxon>
    </lineage>
</organism>
<gene>
    <name evidence="1" type="ORF">J2S15_001368</name>
</gene>
<reference evidence="1 2" key="1">
    <citation type="submission" date="2023-07" db="EMBL/GenBank/DDBJ databases">
        <title>Genomic Encyclopedia of Type Strains, Phase IV (KMG-IV): sequencing the most valuable type-strain genomes for metagenomic binning, comparative biology and taxonomic classification.</title>
        <authorList>
            <person name="Goeker M."/>
        </authorList>
    </citation>
    <scope>NUCLEOTIDE SEQUENCE [LARGE SCALE GENOMIC DNA]</scope>
    <source>
        <strain evidence="1 2">DSM 16784</strain>
    </source>
</reference>
<comment type="caution">
    <text evidence="1">The sequence shown here is derived from an EMBL/GenBank/DDBJ whole genome shotgun (WGS) entry which is preliminary data.</text>
</comment>
<evidence type="ECO:0000313" key="2">
    <source>
        <dbReference type="Proteomes" id="UP001230220"/>
    </source>
</evidence>
<protein>
    <submittedName>
        <fullName evidence="1">Uncharacterized protein</fullName>
    </submittedName>
</protein>
<keyword evidence="2" id="KW-1185">Reference proteome</keyword>
<dbReference type="Proteomes" id="UP001230220">
    <property type="component" value="Unassembled WGS sequence"/>
</dbReference>
<dbReference type="EMBL" id="JAUSUR010000002">
    <property type="protein sequence ID" value="MDQ0360623.1"/>
    <property type="molecule type" value="Genomic_DNA"/>
</dbReference>
<dbReference type="RefSeq" id="WP_307406675.1">
    <property type="nucleotide sequence ID" value="NZ_JAUSUR010000002.1"/>
</dbReference>
<evidence type="ECO:0000313" key="1">
    <source>
        <dbReference type="EMBL" id="MDQ0360623.1"/>
    </source>
</evidence>